<proteinExistence type="predicted"/>
<reference evidence="2" key="1">
    <citation type="journal article" date="2016" name="Front. Microbiol.">
        <title>Genome Sequence of the Piezophilic, Mesophilic Sulfate-Reducing Bacterium Desulfovibrio indicus J2T.</title>
        <authorList>
            <person name="Cao J."/>
            <person name="Maignien L."/>
            <person name="Shao Z."/>
            <person name="Alain K."/>
            <person name="Jebbar M."/>
        </authorList>
    </citation>
    <scope>NUCLEOTIDE SEQUENCE</scope>
    <source>
        <strain evidence="2">DSM 21893</strain>
    </source>
</reference>
<dbReference type="EMBL" id="BPQF01000010">
    <property type="protein sequence ID" value="GJD39399.1"/>
    <property type="molecule type" value="Genomic_DNA"/>
</dbReference>
<evidence type="ECO:0000313" key="3">
    <source>
        <dbReference type="Proteomes" id="UP001055307"/>
    </source>
</evidence>
<dbReference type="InterPro" id="IPR014982">
    <property type="entry name" value="GSCFA"/>
</dbReference>
<organism evidence="2 3">
    <name type="scientific">Methylobacterium bullatum</name>
    <dbReference type="NCBI Taxonomy" id="570505"/>
    <lineage>
        <taxon>Bacteria</taxon>
        <taxon>Pseudomonadati</taxon>
        <taxon>Pseudomonadota</taxon>
        <taxon>Alphaproteobacteria</taxon>
        <taxon>Hyphomicrobiales</taxon>
        <taxon>Methylobacteriaceae</taxon>
        <taxon>Methylobacterium</taxon>
    </lineage>
</organism>
<evidence type="ECO:0000259" key="1">
    <source>
        <dbReference type="Pfam" id="PF08885"/>
    </source>
</evidence>
<protein>
    <recommendedName>
        <fullName evidence="1">GSCFA domain-containing protein</fullName>
    </recommendedName>
</protein>
<dbReference type="Proteomes" id="UP001055307">
    <property type="component" value="Unassembled WGS sequence"/>
</dbReference>
<sequence length="394" mass="44723">MLELVSDGVARKISASYSNRPSLYPDNNSLEKDYVVDRYLTKGFMPAVPFVARDTPIVAFGSCFAINISNYLDARGYNVLTKKDNKAYVTKMGDGIVHTSAIRQQFEWAWENVFPTEAMWEGYNHEEFGYSEEARLATKSLFDAAEVFIITLGLSEIWYDEPTGEVFWRAPPKAKLDPARHKFRVASFAETKTNIYNIRALIAKYNPNAKVVITVSPIPLAASFRPISCLSANAASKSIIRAAVDEFYRETKDGDENLYYFPSYDIVLYAFDNQFIPDRRHINGPVLDFNMKIFERYFCAPGIDDAELLASFRAAQAKDKDVAKNGQQSFVDYQKEKQNRREKALAERKAARLAVKAERRAAQIEARRALPPTAEHLERLAKRREQKASAKSVS</sequence>
<feature type="domain" description="GSCFA" evidence="1">
    <location>
        <begin position="57"/>
        <end position="294"/>
    </location>
</feature>
<reference evidence="2" key="2">
    <citation type="submission" date="2021-08" db="EMBL/GenBank/DDBJ databases">
        <authorList>
            <person name="Tani A."/>
            <person name="Ola A."/>
            <person name="Ogura Y."/>
            <person name="Katsura K."/>
            <person name="Hayashi T."/>
        </authorList>
    </citation>
    <scope>NUCLEOTIDE SEQUENCE</scope>
    <source>
        <strain evidence="2">DSM 21893</strain>
    </source>
</reference>
<keyword evidence="3" id="KW-1185">Reference proteome</keyword>
<evidence type="ECO:0000313" key="2">
    <source>
        <dbReference type="EMBL" id="GJD39399.1"/>
    </source>
</evidence>
<accession>A0AAV4Z767</accession>
<dbReference type="Pfam" id="PF08885">
    <property type="entry name" value="GSCFA"/>
    <property type="match status" value="1"/>
</dbReference>
<name>A0AAV4Z767_9HYPH</name>
<comment type="caution">
    <text evidence="2">The sequence shown here is derived from an EMBL/GenBank/DDBJ whole genome shotgun (WGS) entry which is preliminary data.</text>
</comment>
<dbReference type="AlphaFoldDB" id="A0AAV4Z767"/>
<gene>
    <name evidence="2" type="ORF">OICFNHDK_1859</name>
</gene>
<dbReference type="RefSeq" id="WP_192214951.1">
    <property type="nucleotide sequence ID" value="NZ_BPQF01000010.1"/>
</dbReference>